<dbReference type="Gene3D" id="2.40.400.10">
    <property type="entry name" value="Acetoacetate decarboxylase-like"/>
    <property type="match status" value="1"/>
</dbReference>
<dbReference type="HOGENOM" id="CLU_2930374_0_0_2"/>
<dbReference type="AlphaFoldDB" id="C3NLM9"/>
<dbReference type="GeneID" id="70692463"/>
<dbReference type="EMBL" id="CP001404">
    <property type="protein sequence ID" value="ACP49582.1"/>
    <property type="molecule type" value="Genomic_DNA"/>
</dbReference>
<evidence type="ECO:0000313" key="2">
    <source>
        <dbReference type="Proteomes" id="UP000006818"/>
    </source>
</evidence>
<dbReference type="KEGG" id="sin:YN1551_3282"/>
<dbReference type="InterPro" id="IPR023375">
    <property type="entry name" value="ADC_dom_sf"/>
</dbReference>
<gene>
    <name evidence="1" type="ordered locus">YN1551_3282</name>
</gene>
<reference evidence="1 2" key="1">
    <citation type="journal article" date="2009" name="Proc. Natl. Acad. Sci. U.S.A.">
        <title>Biogeography of the Sulfolobus islandicus pan-genome.</title>
        <authorList>
            <person name="Reno M.L."/>
            <person name="Held N.L."/>
            <person name="Fields C.J."/>
            <person name="Burke P.V."/>
            <person name="Whitaker R.J."/>
        </authorList>
    </citation>
    <scope>NUCLEOTIDE SEQUENCE [LARGE SCALE GENOMIC DNA]</scope>
    <source>
        <strain evidence="2">Y.N.15.51 / Yellowstone #2</strain>
    </source>
</reference>
<evidence type="ECO:0000313" key="1">
    <source>
        <dbReference type="EMBL" id="ACP49582.1"/>
    </source>
</evidence>
<organism evidence="1 2">
    <name type="scientific">Saccharolobus islandicus (strain Y.N.15.51 / Yellowstone #2)</name>
    <name type="common">Sulfolobus islandicus</name>
    <dbReference type="NCBI Taxonomy" id="419942"/>
    <lineage>
        <taxon>Archaea</taxon>
        <taxon>Thermoproteota</taxon>
        <taxon>Thermoprotei</taxon>
        <taxon>Sulfolobales</taxon>
        <taxon>Sulfolobaceae</taxon>
        <taxon>Saccharolobus</taxon>
    </lineage>
</organism>
<sequence>MEETRPYYSTFSLPTTKSGKSQIVPPPPWIYAIEMIGVKVHFDLGKVLDLISPPLEIVDG</sequence>
<dbReference type="RefSeq" id="WP_012718033.1">
    <property type="nucleotide sequence ID" value="NC_012623.1"/>
</dbReference>
<dbReference type="Proteomes" id="UP000006818">
    <property type="component" value="Chromosome"/>
</dbReference>
<accession>C3NLM9</accession>
<name>C3NLM9_SACI1</name>
<protein>
    <submittedName>
        <fullName evidence="1">Uncharacterized protein</fullName>
    </submittedName>
</protein>
<proteinExistence type="predicted"/>